<accession>A8MC87</accession>
<dbReference type="GO" id="GO:0003824">
    <property type="term" value="F:catalytic activity"/>
    <property type="evidence" value="ECO:0007669"/>
    <property type="project" value="InterPro"/>
</dbReference>
<proteinExistence type="predicted"/>
<dbReference type="InterPro" id="IPR011013">
    <property type="entry name" value="Gal_mutarotase_sf_dom"/>
</dbReference>
<dbReference type="InterPro" id="IPR014718">
    <property type="entry name" value="GH-type_carb-bd"/>
</dbReference>
<dbReference type="HOGENOM" id="CLU_848928_0_0_2"/>
<protein>
    <recommendedName>
        <fullName evidence="3">Aldose 1-epimerase</fullName>
    </recommendedName>
</protein>
<dbReference type="OrthoDB" id="302373at2157"/>
<dbReference type="GO" id="GO:0005975">
    <property type="term" value="P:carbohydrate metabolic process"/>
    <property type="evidence" value="ECO:0007669"/>
    <property type="project" value="InterPro"/>
</dbReference>
<evidence type="ECO:0008006" key="3">
    <source>
        <dbReference type="Google" id="ProtNLM"/>
    </source>
</evidence>
<dbReference type="KEGG" id="cma:Cmaq_0550"/>
<dbReference type="GeneID" id="5710462"/>
<gene>
    <name evidence="1" type="ordered locus">Cmaq_0550</name>
</gene>
<keyword evidence="2" id="KW-1185">Reference proteome</keyword>
<sequence length="326" mass="37463">MINDEWSVNGLRVIKISRNELEVTVIPELGGLIWSIRYNGNELLHHHKDPEPIEYFREGLTPEDFYNVVFFGGWFEVIPNAGYASKYAGVFFGLHDETPYLPWRVEYDEEVDEYSMLMIVTLRKYPLKLYRRIRLINSNEVLVKERLINLSGQNLKFSWLHHPNFGGDLLSECTTLELPEGTEVEVDKYLNGDSSILEPGYRGFFPMVKSKDGGMIDLSRFPRGINTNDLVYVPNVNGNWFRLINEDLGITLEANWDSSVFRSMWLWRPLGGGLNYPWFSRIYAASIELATSWPATGLAGQVKAGTAYEIQGNGELNTWIRFKITS</sequence>
<dbReference type="RefSeq" id="WP_012185613.1">
    <property type="nucleotide sequence ID" value="NC_009954.1"/>
</dbReference>
<dbReference type="SUPFAM" id="SSF74650">
    <property type="entry name" value="Galactose mutarotase-like"/>
    <property type="match status" value="1"/>
</dbReference>
<dbReference type="Gene3D" id="2.70.98.10">
    <property type="match status" value="1"/>
</dbReference>
<name>A8MC87_CALMQ</name>
<evidence type="ECO:0000313" key="2">
    <source>
        <dbReference type="Proteomes" id="UP000001137"/>
    </source>
</evidence>
<dbReference type="CDD" id="cd01081">
    <property type="entry name" value="Aldose_epim"/>
    <property type="match status" value="1"/>
</dbReference>
<dbReference type="EMBL" id="CP000852">
    <property type="protein sequence ID" value="ABW01393.1"/>
    <property type="molecule type" value="Genomic_DNA"/>
</dbReference>
<reference evidence="1 2" key="1">
    <citation type="submission" date="2007-10" db="EMBL/GenBank/DDBJ databases">
        <title>Complete sequence of Caldivirga maquilingensis IC-167.</title>
        <authorList>
            <consortium name="US DOE Joint Genome Institute"/>
            <person name="Copeland A."/>
            <person name="Lucas S."/>
            <person name="Lapidus A."/>
            <person name="Barry K."/>
            <person name="Glavina del Rio T."/>
            <person name="Dalin E."/>
            <person name="Tice H."/>
            <person name="Pitluck S."/>
            <person name="Saunders E."/>
            <person name="Brettin T."/>
            <person name="Bruce D."/>
            <person name="Detter J.C."/>
            <person name="Han C."/>
            <person name="Schmutz J."/>
            <person name="Larimer F."/>
            <person name="Land M."/>
            <person name="Hauser L."/>
            <person name="Kyrpides N."/>
            <person name="Ivanova N."/>
            <person name="Biddle J.F."/>
            <person name="Zhang Z."/>
            <person name="Fitz-Gibbon S.T."/>
            <person name="Lowe T.M."/>
            <person name="Saltikov C."/>
            <person name="House C.H."/>
            <person name="Richardson P."/>
        </authorList>
    </citation>
    <scope>NUCLEOTIDE SEQUENCE [LARGE SCALE GENOMIC DNA]</scope>
    <source>
        <strain evidence="2">ATCC 700844 / DSM 13496 / JCM 10307 / IC-167</strain>
    </source>
</reference>
<dbReference type="STRING" id="397948.Cmaq_0550"/>
<evidence type="ECO:0000313" key="1">
    <source>
        <dbReference type="EMBL" id="ABW01393.1"/>
    </source>
</evidence>
<dbReference type="eggNOG" id="arCOG08089">
    <property type="taxonomic scope" value="Archaea"/>
</dbReference>
<dbReference type="Proteomes" id="UP000001137">
    <property type="component" value="Chromosome"/>
</dbReference>
<organism evidence="1 2">
    <name type="scientific">Caldivirga maquilingensis (strain ATCC 700844 / DSM 13496 / JCM 10307 / IC-167)</name>
    <dbReference type="NCBI Taxonomy" id="397948"/>
    <lineage>
        <taxon>Archaea</taxon>
        <taxon>Thermoproteota</taxon>
        <taxon>Thermoprotei</taxon>
        <taxon>Thermoproteales</taxon>
        <taxon>Thermoproteaceae</taxon>
        <taxon>Caldivirga</taxon>
    </lineage>
</organism>
<dbReference type="GO" id="GO:0030246">
    <property type="term" value="F:carbohydrate binding"/>
    <property type="evidence" value="ECO:0007669"/>
    <property type="project" value="InterPro"/>
</dbReference>
<dbReference type="AlphaFoldDB" id="A8MC87"/>